<dbReference type="InterPro" id="IPR006016">
    <property type="entry name" value="UspA"/>
</dbReference>
<dbReference type="OrthoDB" id="3174546at2"/>
<dbReference type="PRINTS" id="PR01438">
    <property type="entry name" value="UNVRSLSTRESS"/>
</dbReference>
<dbReference type="SUPFAM" id="SSF52402">
    <property type="entry name" value="Adenine nucleotide alpha hydrolases-like"/>
    <property type="match status" value="2"/>
</dbReference>
<dbReference type="RefSeq" id="WP_097248223.1">
    <property type="nucleotide sequence ID" value="NZ_JAMTCV010000012.1"/>
</dbReference>
<dbReference type="InterPro" id="IPR006015">
    <property type="entry name" value="Universal_stress_UspA"/>
</dbReference>
<name>A0A285LX84_9NOCA</name>
<proteinExistence type="inferred from homology"/>
<dbReference type="InterPro" id="IPR014729">
    <property type="entry name" value="Rossmann-like_a/b/a_fold"/>
</dbReference>
<dbReference type="EMBL" id="OBEG01000009">
    <property type="protein sequence ID" value="SNY89539.1"/>
    <property type="molecule type" value="Genomic_DNA"/>
</dbReference>
<evidence type="ECO:0000259" key="2">
    <source>
        <dbReference type="Pfam" id="PF00582"/>
    </source>
</evidence>
<keyword evidence="4" id="KW-1185">Reference proteome</keyword>
<protein>
    <submittedName>
        <fullName evidence="3">Nucleotide-binding universal stress protein, UspA family</fullName>
    </submittedName>
</protein>
<comment type="similarity">
    <text evidence="1">Belongs to the universal stress protein A family.</text>
</comment>
<feature type="domain" description="UspA" evidence="2">
    <location>
        <begin position="158"/>
        <end position="285"/>
    </location>
</feature>
<reference evidence="3 4" key="1">
    <citation type="submission" date="2017-09" db="EMBL/GenBank/DDBJ databases">
        <authorList>
            <person name="Ehlers B."/>
            <person name="Leendertz F.H."/>
        </authorList>
    </citation>
    <scope>NUCLEOTIDE SEQUENCE [LARGE SCALE GENOMIC DNA]</scope>
    <source>
        <strain evidence="3 4">DSM 45537</strain>
    </source>
</reference>
<dbReference type="PANTHER" id="PTHR46553:SF3">
    <property type="entry name" value="ADENINE NUCLEOTIDE ALPHA HYDROLASES-LIKE SUPERFAMILY PROTEIN"/>
    <property type="match status" value="1"/>
</dbReference>
<evidence type="ECO:0000313" key="4">
    <source>
        <dbReference type="Proteomes" id="UP000219565"/>
    </source>
</evidence>
<dbReference type="STRING" id="1379680.GCA_001612615_04463"/>
<dbReference type="AlphaFoldDB" id="A0A285LX84"/>
<accession>A0A285LX84</accession>
<dbReference type="Pfam" id="PF00582">
    <property type="entry name" value="Usp"/>
    <property type="match status" value="2"/>
</dbReference>
<organism evidence="3 4">
    <name type="scientific">Nocardia amikacinitolerans</name>
    <dbReference type="NCBI Taxonomy" id="756689"/>
    <lineage>
        <taxon>Bacteria</taxon>
        <taxon>Bacillati</taxon>
        <taxon>Actinomycetota</taxon>
        <taxon>Actinomycetes</taxon>
        <taxon>Mycobacteriales</taxon>
        <taxon>Nocardiaceae</taxon>
        <taxon>Nocardia</taxon>
    </lineage>
</organism>
<sequence>MNTTASSSTVVVGTDGSDSAAYAVRWAARDAAAHRTPLHIVTAIGSMIEFGAALGPAAIDFQEIRQDGERTLEQARALAEQAVGDQRLEITTALVESAPIPALKDSSKDARLLVVGTRGHGALRRGLLGSVSTSLARHAQCPVAVIPDEDPVPTDGAVVVGVDGSACSAHAVRVAYDQAAVRNVELVAVHTWSEVYRYIPREEMLQEDSALLAESLAGFSDRYPDVAVRRVVVEDRPARRLLREAEGAQLLVVGSHGRGGFVGMTLGSVSQAVLHAAPCPVVIARCQD</sequence>
<dbReference type="PANTHER" id="PTHR46553">
    <property type="entry name" value="ADENINE NUCLEOTIDE ALPHA HYDROLASES-LIKE SUPERFAMILY PROTEIN"/>
    <property type="match status" value="1"/>
</dbReference>
<evidence type="ECO:0000256" key="1">
    <source>
        <dbReference type="ARBA" id="ARBA00008791"/>
    </source>
</evidence>
<feature type="domain" description="UspA" evidence="2">
    <location>
        <begin position="9"/>
        <end position="147"/>
    </location>
</feature>
<evidence type="ECO:0000313" key="3">
    <source>
        <dbReference type="EMBL" id="SNY89539.1"/>
    </source>
</evidence>
<dbReference type="Proteomes" id="UP000219565">
    <property type="component" value="Unassembled WGS sequence"/>
</dbReference>
<dbReference type="Gene3D" id="3.40.50.620">
    <property type="entry name" value="HUPs"/>
    <property type="match status" value="2"/>
</dbReference>
<gene>
    <name evidence="3" type="ORF">SAMN04244553_6558</name>
</gene>